<name>A0ABT0FR24_9ACTN</name>
<keyword evidence="2" id="KW-0808">Transferase</keyword>
<dbReference type="InterPro" id="IPR004629">
    <property type="entry name" value="WecG_TagA_CpsF"/>
</dbReference>
<evidence type="ECO:0000256" key="2">
    <source>
        <dbReference type="ARBA" id="ARBA00022679"/>
    </source>
</evidence>
<evidence type="ECO:0000256" key="1">
    <source>
        <dbReference type="ARBA" id="ARBA00022676"/>
    </source>
</evidence>
<accession>A0ABT0FR24</accession>
<dbReference type="CDD" id="cd06533">
    <property type="entry name" value="Glyco_transf_WecG_TagA"/>
    <property type="match status" value="1"/>
</dbReference>
<proteinExistence type="predicted"/>
<protein>
    <submittedName>
        <fullName evidence="3">WecB/TagA/CpsF family glycosyltransferase</fullName>
    </submittedName>
</protein>
<organism evidence="3 4">
    <name type="scientific">Actinomadura luzonensis</name>
    <dbReference type="NCBI Taxonomy" id="2805427"/>
    <lineage>
        <taxon>Bacteria</taxon>
        <taxon>Bacillati</taxon>
        <taxon>Actinomycetota</taxon>
        <taxon>Actinomycetes</taxon>
        <taxon>Streptosporangiales</taxon>
        <taxon>Thermomonosporaceae</taxon>
        <taxon>Actinomadura</taxon>
    </lineage>
</organism>
<keyword evidence="4" id="KW-1185">Reference proteome</keyword>
<dbReference type="Proteomes" id="UP001317259">
    <property type="component" value="Unassembled WGS sequence"/>
</dbReference>
<dbReference type="PANTHER" id="PTHR34136">
    <property type="match status" value="1"/>
</dbReference>
<dbReference type="Pfam" id="PF03808">
    <property type="entry name" value="Glyco_tran_WecG"/>
    <property type="match status" value="1"/>
</dbReference>
<dbReference type="NCBIfam" id="TIGR00696">
    <property type="entry name" value="wecG_tagA_cpsF"/>
    <property type="match status" value="1"/>
</dbReference>
<evidence type="ECO:0000313" key="3">
    <source>
        <dbReference type="EMBL" id="MCK2214724.1"/>
    </source>
</evidence>
<keyword evidence="1" id="KW-0328">Glycosyltransferase</keyword>
<evidence type="ECO:0000313" key="4">
    <source>
        <dbReference type="Proteomes" id="UP001317259"/>
    </source>
</evidence>
<reference evidence="3 4" key="1">
    <citation type="submission" date="2022-04" db="EMBL/GenBank/DDBJ databases">
        <title>Genome draft of Actinomadura sp. ATCC 31491.</title>
        <authorList>
            <person name="Shi X."/>
            <person name="Du Y."/>
        </authorList>
    </citation>
    <scope>NUCLEOTIDE SEQUENCE [LARGE SCALE GENOMIC DNA]</scope>
    <source>
        <strain evidence="3 4">ATCC 31491</strain>
    </source>
</reference>
<dbReference type="EMBL" id="JAKRKC020000001">
    <property type="protein sequence ID" value="MCK2214724.1"/>
    <property type="molecule type" value="Genomic_DNA"/>
</dbReference>
<dbReference type="PANTHER" id="PTHR34136:SF1">
    <property type="entry name" value="UDP-N-ACETYL-D-MANNOSAMINURONIC ACID TRANSFERASE"/>
    <property type="match status" value="1"/>
</dbReference>
<sequence>MILRKVGLGWARRRSEDIPADPFTATSPPARVRVGAVHVMALTETGVADHVSREWAAGRGGAIVTANVDIVRAATRDPALAALVARSELVVADGMPVVWAGRLAGTPIPERVTGASLVHTLSERAARDGRSVYLLGGDEGVPEAAAAVLLERCPGLRIAGTHAPPYGFDADPATRREAVERARAAAPGLVLVGLGFPKQERLILELRAALPAAWFLGCGAGIPMAAGQFRRAPEVLQRTGGEWLHRLALEPRRLVRRYLLHDAPFAVRLLAGALRARLLGRVRLLGR</sequence>
<gene>
    <name evidence="3" type="ORF">MF672_013095</name>
</gene>
<comment type="caution">
    <text evidence="3">The sequence shown here is derived from an EMBL/GenBank/DDBJ whole genome shotgun (WGS) entry which is preliminary data.</text>
</comment>
<dbReference type="RefSeq" id="WP_242373925.1">
    <property type="nucleotide sequence ID" value="NZ_JAKRKC020000001.1"/>
</dbReference>